<reference evidence="1 2" key="1">
    <citation type="journal article" date="2017" name="MBio">
        <title>Type VI secretion-mediated competition in the bee gut microbiome.</title>
        <authorList>
            <person name="Steele M.I."/>
            <person name="Kwong W.K."/>
            <person name="Powell J.E."/>
            <person name="Whiteley M."/>
            <person name="Moran N.A."/>
        </authorList>
    </citation>
    <scope>NUCLEOTIDE SEQUENCE [LARGE SCALE GENOMIC DNA]</scope>
    <source>
        <strain evidence="1 2">Nev3CBA3</strain>
    </source>
</reference>
<dbReference type="AlphaFoldDB" id="A0A2N9XW43"/>
<accession>A0A2N9XW43</accession>
<dbReference type="EMBL" id="MEIS01000118">
    <property type="protein sequence ID" value="PIT53889.1"/>
    <property type="molecule type" value="Genomic_DNA"/>
</dbReference>
<organism evidence="1 2">
    <name type="scientific">Snodgrassella alvi</name>
    <dbReference type="NCBI Taxonomy" id="1196083"/>
    <lineage>
        <taxon>Bacteria</taxon>
        <taxon>Pseudomonadati</taxon>
        <taxon>Pseudomonadota</taxon>
        <taxon>Betaproteobacteria</taxon>
        <taxon>Neisseriales</taxon>
        <taxon>Neisseriaceae</taxon>
        <taxon>Snodgrassella</taxon>
    </lineage>
</organism>
<evidence type="ECO:0008006" key="3">
    <source>
        <dbReference type="Google" id="ProtNLM"/>
    </source>
</evidence>
<dbReference type="Proteomes" id="UP000229434">
    <property type="component" value="Unassembled WGS sequence"/>
</dbReference>
<proteinExistence type="predicted"/>
<sequence>MYMYMTKFTEAVSTLPSWAVLKLNDKNAAILAPFELGYGARLFLYIHSRDELSFKLTDDGRTANYVAHRDLDLTEELIHELNNTHGIKYAQVKACGEIIAEHRDLNLLHKAVEDAAKLALAMVFRCPN</sequence>
<protein>
    <recommendedName>
        <fullName evidence="3">DUF1828 domain-containing protein</fullName>
    </recommendedName>
</protein>
<evidence type="ECO:0000313" key="1">
    <source>
        <dbReference type="EMBL" id="PIT53889.1"/>
    </source>
</evidence>
<evidence type="ECO:0000313" key="2">
    <source>
        <dbReference type="Proteomes" id="UP000229434"/>
    </source>
</evidence>
<comment type="caution">
    <text evidence="1">The sequence shown here is derived from an EMBL/GenBank/DDBJ whole genome shotgun (WGS) entry which is preliminary data.</text>
</comment>
<gene>
    <name evidence="1" type="ORF">BHC49_09330</name>
</gene>
<name>A0A2N9XW43_9NEIS</name>